<dbReference type="AlphaFoldDB" id="A0A699Q572"/>
<dbReference type="EMBL" id="BKCJ010998177">
    <property type="protein sequence ID" value="GFC63484.1"/>
    <property type="molecule type" value="Genomic_DNA"/>
</dbReference>
<sequence>VHAWVKIHKVHVVAYSEDGLSLIASQIGKPVLLDAFTSVMCTEPSERIGYARVLIEVSSEKDLKEEVIIAVPLLNGEGQLMVIDEHVTKKTKAHDGFTTVRNRKNKGRKIATDNARHIDGLKLNKPKPKYVWNVKSNKHNTKKNTVNKDDVNLIKLMNNFSVLQDEDIVISTKSVPKSSNRIDDTNVYATQDSESDVEELENEFNINDDTNKGASTPSDEFLNV</sequence>
<feature type="compositionally biased region" description="Polar residues" evidence="1">
    <location>
        <begin position="204"/>
        <end position="218"/>
    </location>
</feature>
<evidence type="ECO:0000256" key="1">
    <source>
        <dbReference type="SAM" id="MobiDB-lite"/>
    </source>
</evidence>
<dbReference type="PANTHER" id="PTHR31286">
    <property type="entry name" value="GLYCINE-RICH CELL WALL STRUCTURAL PROTEIN 1.8-LIKE"/>
    <property type="match status" value="1"/>
</dbReference>
<accession>A0A699Q572</accession>
<comment type="caution">
    <text evidence="2">The sequence shown here is derived from an EMBL/GenBank/DDBJ whole genome shotgun (WGS) entry which is preliminary data.</text>
</comment>
<gene>
    <name evidence="2" type="ORF">Tci_835454</name>
</gene>
<name>A0A699Q572_TANCI</name>
<feature type="region of interest" description="Disordered" evidence="1">
    <location>
        <begin position="191"/>
        <end position="224"/>
    </location>
</feature>
<dbReference type="PANTHER" id="PTHR31286:SF99">
    <property type="entry name" value="DUF4283 DOMAIN-CONTAINING PROTEIN"/>
    <property type="match status" value="1"/>
</dbReference>
<proteinExistence type="predicted"/>
<feature type="compositionally biased region" description="Acidic residues" evidence="1">
    <location>
        <begin position="193"/>
        <end position="202"/>
    </location>
</feature>
<reference evidence="2" key="1">
    <citation type="journal article" date="2019" name="Sci. Rep.">
        <title>Draft genome of Tanacetum cinerariifolium, the natural source of mosquito coil.</title>
        <authorList>
            <person name="Yamashiro T."/>
            <person name="Shiraishi A."/>
            <person name="Satake H."/>
            <person name="Nakayama K."/>
        </authorList>
    </citation>
    <scope>NUCLEOTIDE SEQUENCE</scope>
</reference>
<feature type="non-terminal residue" evidence="2">
    <location>
        <position position="1"/>
    </location>
</feature>
<protein>
    <recommendedName>
        <fullName evidence="3">DUF4283 domain-containing protein</fullName>
    </recommendedName>
</protein>
<evidence type="ECO:0000313" key="2">
    <source>
        <dbReference type="EMBL" id="GFC63484.1"/>
    </source>
</evidence>
<evidence type="ECO:0008006" key="3">
    <source>
        <dbReference type="Google" id="ProtNLM"/>
    </source>
</evidence>
<organism evidence="2">
    <name type="scientific">Tanacetum cinerariifolium</name>
    <name type="common">Dalmatian daisy</name>
    <name type="synonym">Chrysanthemum cinerariifolium</name>
    <dbReference type="NCBI Taxonomy" id="118510"/>
    <lineage>
        <taxon>Eukaryota</taxon>
        <taxon>Viridiplantae</taxon>
        <taxon>Streptophyta</taxon>
        <taxon>Embryophyta</taxon>
        <taxon>Tracheophyta</taxon>
        <taxon>Spermatophyta</taxon>
        <taxon>Magnoliopsida</taxon>
        <taxon>eudicotyledons</taxon>
        <taxon>Gunneridae</taxon>
        <taxon>Pentapetalae</taxon>
        <taxon>asterids</taxon>
        <taxon>campanulids</taxon>
        <taxon>Asterales</taxon>
        <taxon>Asteraceae</taxon>
        <taxon>Asteroideae</taxon>
        <taxon>Anthemideae</taxon>
        <taxon>Anthemidinae</taxon>
        <taxon>Tanacetum</taxon>
    </lineage>
</organism>
<dbReference type="InterPro" id="IPR040256">
    <property type="entry name" value="At4g02000-like"/>
</dbReference>